<feature type="transmembrane region" description="Helical" evidence="2">
    <location>
        <begin position="70"/>
        <end position="90"/>
    </location>
</feature>
<feature type="transmembrane region" description="Helical" evidence="2">
    <location>
        <begin position="130"/>
        <end position="148"/>
    </location>
</feature>
<dbReference type="EMBL" id="JBHSDP010000024">
    <property type="protein sequence ID" value="MFC4330954.1"/>
    <property type="molecule type" value="Genomic_DNA"/>
</dbReference>
<feature type="transmembrane region" description="Helical" evidence="2">
    <location>
        <begin position="183"/>
        <end position="202"/>
    </location>
</feature>
<dbReference type="RefSeq" id="WP_381742057.1">
    <property type="nucleotide sequence ID" value="NZ_JBHSDP010000024.1"/>
</dbReference>
<feature type="transmembrane region" description="Helical" evidence="2">
    <location>
        <begin position="24"/>
        <end position="45"/>
    </location>
</feature>
<sequence>MADVAGHGVRVRLGLLSHRPTGRAFATAAPIAALLAGTYAAASVVRDVRTAVSPETHGSSTSGFPDEGPLLAAVSFLVPAALTACAVVADRWSAARVLALPAAASAALFCLLSCTGPLGLDRAAAAELGLGPRGLGLITLNTLILLLAPPDRERRPGTGLWLAVVVTASAIGAAGGGEEWIEVLTTSGLGLWAPLATGAALARSTHGPRDAVMAATVLAAPPLLTPCSSAARRPPPPPCCPSSSSCPPSATWRPEARSSCTAAFRGGGFPAADPRTLPAP</sequence>
<feature type="region of interest" description="Disordered" evidence="1">
    <location>
        <begin position="230"/>
        <end position="252"/>
    </location>
</feature>
<keyword evidence="4" id="KW-1185">Reference proteome</keyword>
<feature type="transmembrane region" description="Helical" evidence="2">
    <location>
        <begin position="97"/>
        <end position="118"/>
    </location>
</feature>
<evidence type="ECO:0000313" key="4">
    <source>
        <dbReference type="Proteomes" id="UP001595824"/>
    </source>
</evidence>
<proteinExistence type="predicted"/>
<keyword evidence="2" id="KW-0472">Membrane</keyword>
<accession>A0ABV8TJW9</accession>
<evidence type="ECO:0000313" key="3">
    <source>
        <dbReference type="EMBL" id="MFC4330954.1"/>
    </source>
</evidence>
<protein>
    <recommendedName>
        <fullName evidence="5">Integral membrane protein</fullName>
    </recommendedName>
</protein>
<feature type="compositionally biased region" description="Low complexity" evidence="1">
    <location>
        <begin position="241"/>
        <end position="250"/>
    </location>
</feature>
<keyword evidence="2" id="KW-0812">Transmembrane</keyword>
<name>A0ABV8TJW9_9ACTN</name>
<gene>
    <name evidence="3" type="ORF">ACFPC0_24845</name>
</gene>
<evidence type="ECO:0008006" key="5">
    <source>
        <dbReference type="Google" id="ProtNLM"/>
    </source>
</evidence>
<dbReference type="Proteomes" id="UP001595824">
    <property type="component" value="Unassembled WGS sequence"/>
</dbReference>
<organism evidence="3 4">
    <name type="scientific">Streptomyces andamanensis</name>
    <dbReference type="NCBI Taxonomy" id="1565035"/>
    <lineage>
        <taxon>Bacteria</taxon>
        <taxon>Bacillati</taxon>
        <taxon>Actinomycetota</taxon>
        <taxon>Actinomycetes</taxon>
        <taxon>Kitasatosporales</taxon>
        <taxon>Streptomycetaceae</taxon>
        <taxon>Streptomyces</taxon>
    </lineage>
</organism>
<keyword evidence="2" id="KW-1133">Transmembrane helix</keyword>
<feature type="transmembrane region" description="Helical" evidence="2">
    <location>
        <begin position="160"/>
        <end position="177"/>
    </location>
</feature>
<reference evidence="4" key="1">
    <citation type="journal article" date="2019" name="Int. J. Syst. Evol. Microbiol.">
        <title>The Global Catalogue of Microorganisms (GCM) 10K type strain sequencing project: providing services to taxonomists for standard genome sequencing and annotation.</title>
        <authorList>
            <consortium name="The Broad Institute Genomics Platform"/>
            <consortium name="The Broad Institute Genome Sequencing Center for Infectious Disease"/>
            <person name="Wu L."/>
            <person name="Ma J."/>
        </authorList>
    </citation>
    <scope>NUCLEOTIDE SEQUENCE [LARGE SCALE GENOMIC DNA]</scope>
    <source>
        <strain evidence="4">PCU 347</strain>
    </source>
</reference>
<evidence type="ECO:0000256" key="1">
    <source>
        <dbReference type="SAM" id="MobiDB-lite"/>
    </source>
</evidence>
<comment type="caution">
    <text evidence="3">The sequence shown here is derived from an EMBL/GenBank/DDBJ whole genome shotgun (WGS) entry which is preliminary data.</text>
</comment>
<evidence type="ECO:0000256" key="2">
    <source>
        <dbReference type="SAM" id="Phobius"/>
    </source>
</evidence>